<sequence length="180" mass="19663">MTSNQPSSAASSGEPTNKTSASRAKTIMYAFLLAFAFITFLAACGMADNDDSGGHLHGSETWEETASVTTMPSFLKNHTQLTNDLYSEVHSHMHLLSGMPCYCGCMEGTEVDEPHDSLLRCYWAEHPADDGSVTWTDHSTGCGICKKEMEEVIALSKQGKTQEEILAYINENYKPNLPAS</sequence>
<keyword evidence="1" id="KW-0472">Membrane</keyword>
<gene>
    <name evidence="2" type="ORF">NQZ67_04975</name>
</gene>
<accession>A0A9X2MM87</accession>
<name>A0A9X2MM87_9BACL</name>
<proteinExistence type="predicted"/>
<organism evidence="2 3">
    <name type="scientific">Paenibacillus soyae</name>
    <dbReference type="NCBI Taxonomy" id="2969249"/>
    <lineage>
        <taxon>Bacteria</taxon>
        <taxon>Bacillati</taxon>
        <taxon>Bacillota</taxon>
        <taxon>Bacilli</taxon>
        <taxon>Bacillales</taxon>
        <taxon>Paenibacillaceae</taxon>
        <taxon>Paenibacillus</taxon>
    </lineage>
</organism>
<keyword evidence="1" id="KW-1133">Transmembrane helix</keyword>
<protein>
    <submittedName>
        <fullName evidence="2">PCYCGC domain-containing protein</fullName>
    </submittedName>
</protein>
<evidence type="ECO:0000313" key="2">
    <source>
        <dbReference type="EMBL" id="MCR2803231.1"/>
    </source>
</evidence>
<dbReference type="Pfam" id="PF13798">
    <property type="entry name" value="PCYCGC"/>
    <property type="match status" value="1"/>
</dbReference>
<dbReference type="AlphaFoldDB" id="A0A9X2MM87"/>
<dbReference type="InterPro" id="IPR025673">
    <property type="entry name" value="PCYCGC"/>
</dbReference>
<feature type="transmembrane region" description="Helical" evidence="1">
    <location>
        <begin position="27"/>
        <end position="47"/>
    </location>
</feature>
<reference evidence="2" key="1">
    <citation type="submission" date="2022-08" db="EMBL/GenBank/DDBJ databases">
        <title>The genomic sequence of strain Paenibacillus sp. SCIV0701.</title>
        <authorList>
            <person name="Zhao H."/>
        </authorList>
    </citation>
    <scope>NUCLEOTIDE SEQUENCE</scope>
    <source>
        <strain evidence="2">SCIV0701</strain>
    </source>
</reference>
<comment type="caution">
    <text evidence="2">The sequence shown here is derived from an EMBL/GenBank/DDBJ whole genome shotgun (WGS) entry which is preliminary data.</text>
</comment>
<evidence type="ECO:0000313" key="3">
    <source>
        <dbReference type="Proteomes" id="UP001141950"/>
    </source>
</evidence>
<keyword evidence="3" id="KW-1185">Reference proteome</keyword>
<evidence type="ECO:0000256" key="1">
    <source>
        <dbReference type="SAM" id="Phobius"/>
    </source>
</evidence>
<dbReference type="RefSeq" id="WP_257443293.1">
    <property type="nucleotide sequence ID" value="NZ_JANIPJ010000002.1"/>
</dbReference>
<dbReference type="EMBL" id="JANIPJ010000002">
    <property type="protein sequence ID" value="MCR2803231.1"/>
    <property type="molecule type" value="Genomic_DNA"/>
</dbReference>
<keyword evidence="1" id="KW-0812">Transmembrane</keyword>
<dbReference type="Proteomes" id="UP001141950">
    <property type="component" value="Unassembled WGS sequence"/>
</dbReference>